<dbReference type="GO" id="GO:0003964">
    <property type="term" value="F:RNA-directed DNA polymerase activity"/>
    <property type="evidence" value="ECO:0007669"/>
    <property type="project" value="UniProtKB-EC"/>
</dbReference>
<evidence type="ECO:0000259" key="2">
    <source>
        <dbReference type="Pfam" id="PF17921"/>
    </source>
</evidence>
<dbReference type="PANTHER" id="PTHR37984">
    <property type="entry name" value="PROTEIN CBG26694"/>
    <property type="match status" value="1"/>
</dbReference>
<name>A0A4Y2MEU4_ARAVE</name>
<evidence type="ECO:0000313" key="4">
    <source>
        <dbReference type="Proteomes" id="UP000499080"/>
    </source>
</evidence>
<dbReference type="AlphaFoldDB" id="A0A4Y2MEU4"/>
<dbReference type="InterPro" id="IPR041588">
    <property type="entry name" value="Integrase_H2C2"/>
</dbReference>
<gene>
    <name evidence="3" type="ORF">AVEN_244627_1</name>
</gene>
<protein>
    <recommendedName>
        <fullName evidence="1">RNA-directed DNA polymerase</fullName>
        <ecNumber evidence="1">2.7.7.49</ecNumber>
    </recommendedName>
</protein>
<keyword evidence="4" id="KW-1185">Reference proteome</keyword>
<feature type="domain" description="Integrase zinc-binding" evidence="2">
    <location>
        <begin position="1"/>
        <end position="33"/>
    </location>
</feature>
<sequence length="91" mass="11041">MKSLARCYVWWPKIEEDIENHVGLCEPCQQTRHAPPRAPVHPWEVTTKPWSRVHIDFAFKQTREFKFRRCEHALFRVERISDIFSDLNMLF</sequence>
<proteinExistence type="predicted"/>
<dbReference type="Pfam" id="PF17921">
    <property type="entry name" value="Integrase_H2C2"/>
    <property type="match status" value="1"/>
</dbReference>
<dbReference type="EMBL" id="BGPR01007179">
    <property type="protein sequence ID" value="GBN24930.1"/>
    <property type="molecule type" value="Genomic_DNA"/>
</dbReference>
<comment type="caution">
    <text evidence="3">The sequence shown here is derived from an EMBL/GenBank/DDBJ whole genome shotgun (WGS) entry which is preliminary data.</text>
</comment>
<evidence type="ECO:0000256" key="1">
    <source>
        <dbReference type="ARBA" id="ARBA00012493"/>
    </source>
</evidence>
<dbReference type="OrthoDB" id="10048726at2759"/>
<reference evidence="3 4" key="1">
    <citation type="journal article" date="2019" name="Sci. Rep.">
        <title>Orb-weaving spider Araneus ventricosus genome elucidates the spidroin gene catalogue.</title>
        <authorList>
            <person name="Kono N."/>
            <person name="Nakamura H."/>
            <person name="Ohtoshi R."/>
            <person name="Moran D.A.P."/>
            <person name="Shinohara A."/>
            <person name="Yoshida Y."/>
            <person name="Fujiwara M."/>
            <person name="Mori M."/>
            <person name="Tomita M."/>
            <person name="Arakawa K."/>
        </authorList>
    </citation>
    <scope>NUCLEOTIDE SEQUENCE [LARGE SCALE GENOMIC DNA]</scope>
</reference>
<dbReference type="PANTHER" id="PTHR37984:SF12">
    <property type="entry name" value="RIBONUCLEASE H"/>
    <property type="match status" value="1"/>
</dbReference>
<dbReference type="Proteomes" id="UP000499080">
    <property type="component" value="Unassembled WGS sequence"/>
</dbReference>
<organism evidence="3 4">
    <name type="scientific">Araneus ventricosus</name>
    <name type="common">Orbweaver spider</name>
    <name type="synonym">Epeira ventricosa</name>
    <dbReference type="NCBI Taxonomy" id="182803"/>
    <lineage>
        <taxon>Eukaryota</taxon>
        <taxon>Metazoa</taxon>
        <taxon>Ecdysozoa</taxon>
        <taxon>Arthropoda</taxon>
        <taxon>Chelicerata</taxon>
        <taxon>Arachnida</taxon>
        <taxon>Araneae</taxon>
        <taxon>Araneomorphae</taxon>
        <taxon>Entelegynae</taxon>
        <taxon>Araneoidea</taxon>
        <taxon>Araneidae</taxon>
        <taxon>Araneus</taxon>
    </lineage>
</organism>
<evidence type="ECO:0000313" key="3">
    <source>
        <dbReference type="EMBL" id="GBN24930.1"/>
    </source>
</evidence>
<dbReference type="EC" id="2.7.7.49" evidence="1"/>
<dbReference type="InterPro" id="IPR050951">
    <property type="entry name" value="Retrovirus_Pol_polyprotein"/>
</dbReference>
<dbReference type="Gene3D" id="1.10.340.70">
    <property type="match status" value="1"/>
</dbReference>
<accession>A0A4Y2MEU4</accession>